<evidence type="ECO:0000256" key="2">
    <source>
        <dbReference type="ARBA" id="ARBA00022491"/>
    </source>
</evidence>
<dbReference type="AlphaFoldDB" id="A0A9D1S5U9"/>
<protein>
    <submittedName>
        <fullName evidence="9">Transcriptional repressor</fullName>
    </submittedName>
</protein>
<evidence type="ECO:0000256" key="7">
    <source>
        <dbReference type="PIRSR" id="PIRSR602481-1"/>
    </source>
</evidence>
<dbReference type="Gene3D" id="1.10.10.10">
    <property type="entry name" value="Winged helix-like DNA-binding domain superfamily/Winged helix DNA-binding domain"/>
    <property type="match status" value="1"/>
</dbReference>
<dbReference type="GO" id="GO:0003700">
    <property type="term" value="F:DNA-binding transcription factor activity"/>
    <property type="evidence" value="ECO:0007669"/>
    <property type="project" value="InterPro"/>
</dbReference>
<feature type="binding site" evidence="7">
    <location>
        <position position="94"/>
    </location>
    <ligand>
        <name>Zn(2+)</name>
        <dbReference type="ChEBI" id="CHEBI:29105"/>
    </ligand>
</feature>
<feature type="binding site" evidence="8">
    <location>
        <position position="106"/>
    </location>
    <ligand>
        <name>Fe cation</name>
        <dbReference type="ChEBI" id="CHEBI:24875"/>
    </ligand>
</feature>
<dbReference type="Gene3D" id="3.30.1490.190">
    <property type="match status" value="1"/>
</dbReference>
<dbReference type="InterPro" id="IPR002481">
    <property type="entry name" value="FUR"/>
</dbReference>
<keyword evidence="3 7" id="KW-0862">Zinc</keyword>
<dbReference type="InterPro" id="IPR036388">
    <property type="entry name" value="WH-like_DNA-bd_sf"/>
</dbReference>
<dbReference type="GO" id="GO:1900376">
    <property type="term" value="P:regulation of secondary metabolite biosynthetic process"/>
    <property type="evidence" value="ECO:0007669"/>
    <property type="project" value="TreeGrafter"/>
</dbReference>
<dbReference type="CDD" id="cd07153">
    <property type="entry name" value="Fur_like"/>
    <property type="match status" value="1"/>
</dbReference>
<proteinExistence type="inferred from homology"/>
<keyword evidence="5" id="KW-0238">DNA-binding</keyword>
<feature type="binding site" evidence="7">
    <location>
        <position position="134"/>
    </location>
    <ligand>
        <name>Zn(2+)</name>
        <dbReference type="ChEBI" id="CHEBI:29105"/>
    </ligand>
</feature>
<feature type="binding site" evidence="7">
    <location>
        <position position="91"/>
    </location>
    <ligand>
        <name>Zn(2+)</name>
        <dbReference type="ChEBI" id="CHEBI:29105"/>
    </ligand>
</feature>
<dbReference type="GO" id="GO:0000976">
    <property type="term" value="F:transcription cis-regulatory region binding"/>
    <property type="evidence" value="ECO:0007669"/>
    <property type="project" value="TreeGrafter"/>
</dbReference>
<comment type="cofactor">
    <cofactor evidence="7">
        <name>Zn(2+)</name>
        <dbReference type="ChEBI" id="CHEBI:29105"/>
    </cofactor>
    <text evidence="7">Binds 1 zinc ion per subunit.</text>
</comment>
<evidence type="ECO:0000313" key="9">
    <source>
        <dbReference type="EMBL" id="HIU47647.1"/>
    </source>
</evidence>
<evidence type="ECO:0000256" key="3">
    <source>
        <dbReference type="ARBA" id="ARBA00022833"/>
    </source>
</evidence>
<sequence length="147" mass="16577">MRGITNNGGWTLKRNTIQRTLVLDAVNRLKSHATADEIYEAVVQTHPRISKATVYRNLNQLADDAEIQKLEMPDGPDRFDHILQRHYHAKCSRCGRVFDVEMDYMEDIIRLVKDAHGFAIDGHNLVFTGVCPSCLQADAQNTPASVT</sequence>
<dbReference type="Pfam" id="PF01475">
    <property type="entry name" value="FUR"/>
    <property type="match status" value="1"/>
</dbReference>
<dbReference type="SUPFAM" id="SSF46785">
    <property type="entry name" value="Winged helix' DNA-binding domain"/>
    <property type="match status" value="1"/>
</dbReference>
<dbReference type="InterPro" id="IPR036390">
    <property type="entry name" value="WH_DNA-bd_sf"/>
</dbReference>
<reference evidence="9" key="1">
    <citation type="submission" date="2020-10" db="EMBL/GenBank/DDBJ databases">
        <authorList>
            <person name="Gilroy R."/>
        </authorList>
    </citation>
    <scope>NUCLEOTIDE SEQUENCE</scope>
    <source>
        <strain evidence="9">ChiSxjej2B14-8506</strain>
    </source>
</reference>
<keyword evidence="4" id="KW-0805">Transcription regulation</keyword>
<dbReference type="GO" id="GO:0008270">
    <property type="term" value="F:zinc ion binding"/>
    <property type="evidence" value="ECO:0007669"/>
    <property type="project" value="TreeGrafter"/>
</dbReference>
<dbReference type="EMBL" id="DVNK01000063">
    <property type="protein sequence ID" value="HIU47647.1"/>
    <property type="molecule type" value="Genomic_DNA"/>
</dbReference>
<organism evidence="9 10">
    <name type="scientific">Candidatus Fimadaptatus faecigallinarum</name>
    <dbReference type="NCBI Taxonomy" id="2840814"/>
    <lineage>
        <taxon>Bacteria</taxon>
        <taxon>Bacillati</taxon>
        <taxon>Bacillota</taxon>
        <taxon>Clostridia</taxon>
        <taxon>Eubacteriales</taxon>
        <taxon>Candidatus Fimadaptatus</taxon>
    </lineage>
</organism>
<dbReference type="Proteomes" id="UP000824123">
    <property type="component" value="Unassembled WGS sequence"/>
</dbReference>
<feature type="binding site" evidence="8">
    <location>
        <position position="123"/>
    </location>
    <ligand>
        <name>Fe cation</name>
        <dbReference type="ChEBI" id="CHEBI:24875"/>
    </ligand>
</feature>
<evidence type="ECO:0000256" key="1">
    <source>
        <dbReference type="ARBA" id="ARBA00007957"/>
    </source>
</evidence>
<dbReference type="GO" id="GO:0045892">
    <property type="term" value="P:negative regulation of DNA-templated transcription"/>
    <property type="evidence" value="ECO:0007669"/>
    <property type="project" value="TreeGrafter"/>
</dbReference>
<evidence type="ECO:0000256" key="5">
    <source>
        <dbReference type="ARBA" id="ARBA00023125"/>
    </source>
</evidence>
<keyword evidence="8" id="KW-0408">Iron</keyword>
<accession>A0A9D1S5U9</accession>
<dbReference type="PANTHER" id="PTHR33202:SF7">
    <property type="entry name" value="FERRIC UPTAKE REGULATION PROTEIN"/>
    <property type="match status" value="1"/>
</dbReference>
<keyword evidence="6" id="KW-0804">Transcription</keyword>
<evidence type="ECO:0000256" key="6">
    <source>
        <dbReference type="ARBA" id="ARBA00023163"/>
    </source>
</evidence>
<gene>
    <name evidence="9" type="ORF">IAC59_10395</name>
</gene>
<evidence type="ECO:0000256" key="8">
    <source>
        <dbReference type="PIRSR" id="PIRSR602481-2"/>
    </source>
</evidence>
<evidence type="ECO:0000256" key="4">
    <source>
        <dbReference type="ARBA" id="ARBA00023015"/>
    </source>
</evidence>
<comment type="similarity">
    <text evidence="1">Belongs to the Fur family.</text>
</comment>
<keyword evidence="2" id="KW-0678">Repressor</keyword>
<evidence type="ECO:0000313" key="10">
    <source>
        <dbReference type="Proteomes" id="UP000824123"/>
    </source>
</evidence>
<dbReference type="InterPro" id="IPR043135">
    <property type="entry name" value="Fur_C"/>
</dbReference>
<reference evidence="9" key="2">
    <citation type="journal article" date="2021" name="PeerJ">
        <title>Extensive microbial diversity within the chicken gut microbiome revealed by metagenomics and culture.</title>
        <authorList>
            <person name="Gilroy R."/>
            <person name="Ravi A."/>
            <person name="Getino M."/>
            <person name="Pursley I."/>
            <person name="Horton D.L."/>
            <person name="Alikhan N.F."/>
            <person name="Baker D."/>
            <person name="Gharbi K."/>
            <person name="Hall N."/>
            <person name="Watson M."/>
            <person name="Adriaenssens E.M."/>
            <person name="Foster-Nyarko E."/>
            <person name="Jarju S."/>
            <person name="Secka A."/>
            <person name="Antonio M."/>
            <person name="Oren A."/>
            <person name="Chaudhuri R.R."/>
            <person name="La Ragione R."/>
            <person name="Hildebrand F."/>
            <person name="Pallen M.J."/>
        </authorList>
    </citation>
    <scope>NUCLEOTIDE SEQUENCE</scope>
    <source>
        <strain evidence="9">ChiSxjej2B14-8506</strain>
    </source>
</reference>
<keyword evidence="7" id="KW-0479">Metal-binding</keyword>
<dbReference type="PANTHER" id="PTHR33202">
    <property type="entry name" value="ZINC UPTAKE REGULATION PROTEIN"/>
    <property type="match status" value="1"/>
</dbReference>
<name>A0A9D1S5U9_9FIRM</name>
<comment type="cofactor">
    <cofactor evidence="8">
        <name>Mn(2+)</name>
        <dbReference type="ChEBI" id="CHEBI:29035"/>
    </cofactor>
    <cofactor evidence="8">
        <name>Fe(2+)</name>
        <dbReference type="ChEBI" id="CHEBI:29033"/>
    </cofactor>
    <text evidence="8">Binds 1 Mn(2+) or Fe(2+) ion per subunit.</text>
</comment>
<comment type="caution">
    <text evidence="9">The sequence shown here is derived from an EMBL/GenBank/DDBJ whole genome shotgun (WGS) entry which is preliminary data.</text>
</comment>
<feature type="binding site" evidence="7">
    <location>
        <position position="131"/>
    </location>
    <ligand>
        <name>Zn(2+)</name>
        <dbReference type="ChEBI" id="CHEBI:29105"/>
    </ligand>
</feature>